<feature type="region of interest" description="Disordered" evidence="1">
    <location>
        <begin position="164"/>
        <end position="196"/>
    </location>
</feature>
<dbReference type="AlphaFoldDB" id="A0AAR5NXZ2"/>
<evidence type="ECO:0000313" key="2">
    <source>
        <dbReference type="EnsemblMetazoa" id="XP_019753818.1"/>
    </source>
</evidence>
<dbReference type="EnsemblMetazoa" id="XM_019898259.1">
    <property type="protein sequence ID" value="XP_019753818.1"/>
    <property type="gene ID" value="LOC109533065"/>
</dbReference>
<protein>
    <submittedName>
        <fullName evidence="2">Uncharacterized protein</fullName>
    </submittedName>
</protein>
<evidence type="ECO:0000313" key="3">
    <source>
        <dbReference type="Proteomes" id="UP000019118"/>
    </source>
</evidence>
<dbReference type="KEGG" id="dpa:109533065"/>
<feature type="compositionally biased region" description="Basic and acidic residues" evidence="1">
    <location>
        <begin position="170"/>
        <end position="185"/>
    </location>
</feature>
<evidence type="ECO:0000256" key="1">
    <source>
        <dbReference type="SAM" id="MobiDB-lite"/>
    </source>
</evidence>
<name>A0AAR5NXZ2_DENPD</name>
<sequence>MSNDGSASQSDSSNSSSSQLSFFQDNTLDLSNLDSPDSAFVRSGTVVRRSTSTFRKERIESTSSTEDVIFIIFLFVSFLRSSLDSSLENTDCLKVTNLNEFKAEKTSSPNSSSYFSWIESVNSEYFGSAVSNASTQDADSKVGEWNNFWLNYSSARLRHLSTDQTFSSDGGERTADDQSDQEHKSPGSTQRDVTDKNSVELVMLTVEEIQETLRCSQRITDILRSAMKRSEVDGGSNGSYYSQHLSTKNSVNDEVDVPSGNMANRERSISCIETQPTQRQKQSMKPKQQSSSTSCIEALLNTGVGDIWKRVISKRRDVSSADSKLLQRNSFSEWSSR</sequence>
<dbReference type="Proteomes" id="UP000019118">
    <property type="component" value="Unassembled WGS sequence"/>
</dbReference>
<reference evidence="2" key="2">
    <citation type="submission" date="2024-08" db="UniProtKB">
        <authorList>
            <consortium name="EnsemblMetazoa"/>
        </authorList>
    </citation>
    <scope>IDENTIFICATION</scope>
</reference>
<keyword evidence="3" id="KW-1185">Reference proteome</keyword>
<feature type="region of interest" description="Disordered" evidence="1">
    <location>
        <begin position="1"/>
        <end position="20"/>
    </location>
</feature>
<organism evidence="2 3">
    <name type="scientific">Dendroctonus ponderosae</name>
    <name type="common">Mountain pine beetle</name>
    <dbReference type="NCBI Taxonomy" id="77166"/>
    <lineage>
        <taxon>Eukaryota</taxon>
        <taxon>Metazoa</taxon>
        <taxon>Ecdysozoa</taxon>
        <taxon>Arthropoda</taxon>
        <taxon>Hexapoda</taxon>
        <taxon>Insecta</taxon>
        <taxon>Pterygota</taxon>
        <taxon>Neoptera</taxon>
        <taxon>Endopterygota</taxon>
        <taxon>Coleoptera</taxon>
        <taxon>Polyphaga</taxon>
        <taxon>Cucujiformia</taxon>
        <taxon>Curculionidae</taxon>
        <taxon>Scolytinae</taxon>
        <taxon>Dendroctonus</taxon>
    </lineage>
</organism>
<dbReference type="GeneID" id="109533065"/>
<reference evidence="3" key="1">
    <citation type="journal article" date="2013" name="Genome Biol.">
        <title>Draft genome of the mountain pine beetle, Dendroctonus ponderosae Hopkins, a major forest pest.</title>
        <authorList>
            <person name="Keeling C.I."/>
            <person name="Yuen M.M."/>
            <person name="Liao N.Y."/>
            <person name="Docking T.R."/>
            <person name="Chan S.K."/>
            <person name="Taylor G.A."/>
            <person name="Palmquist D.L."/>
            <person name="Jackman S.D."/>
            <person name="Nguyen A."/>
            <person name="Li M."/>
            <person name="Henderson H."/>
            <person name="Janes J.K."/>
            <person name="Zhao Y."/>
            <person name="Pandoh P."/>
            <person name="Moore R."/>
            <person name="Sperling F.A."/>
            <person name="Huber D.P."/>
            <person name="Birol I."/>
            <person name="Jones S.J."/>
            <person name="Bohlmann J."/>
        </authorList>
    </citation>
    <scope>NUCLEOTIDE SEQUENCE</scope>
</reference>
<accession>A0AAR5NXZ2</accession>
<proteinExistence type="predicted"/>